<evidence type="ECO:0000313" key="1">
    <source>
        <dbReference type="EMBL" id="TDP42442.1"/>
    </source>
</evidence>
<gene>
    <name evidence="1" type="ORF">DFR75_1011553</name>
</gene>
<dbReference type="InterPro" id="IPR045647">
    <property type="entry name" value="DUF6401"/>
</dbReference>
<dbReference type="EMBL" id="SNXK01000001">
    <property type="protein sequence ID" value="TDP42442.1"/>
    <property type="molecule type" value="Genomic_DNA"/>
</dbReference>
<keyword evidence="2" id="KW-1185">Reference proteome</keyword>
<proteinExistence type="predicted"/>
<evidence type="ECO:0000313" key="2">
    <source>
        <dbReference type="Proteomes" id="UP000295087"/>
    </source>
</evidence>
<sequence>MVFSLGPALLEISARRHLRQLNIEYGVPAAAAAAQHPGVLAQLDQHAAAVRDILEYGVEEAARLPLAILLAGYVRGLLDQVVAERAGVFAGVAPQTWHDADWLQYRLAAVCHHAGA</sequence>
<dbReference type="Proteomes" id="UP000295087">
    <property type="component" value="Unassembled WGS sequence"/>
</dbReference>
<dbReference type="Pfam" id="PF19939">
    <property type="entry name" value="DUF6401"/>
    <property type="match status" value="1"/>
</dbReference>
<protein>
    <submittedName>
        <fullName evidence="1">Uncharacterized protein</fullName>
    </submittedName>
</protein>
<dbReference type="AlphaFoldDB" id="A0A4R6PV24"/>
<name>A0A4R6PV24_NOCIG</name>
<reference evidence="1 2" key="1">
    <citation type="submission" date="2019-03" db="EMBL/GenBank/DDBJ databases">
        <title>Genomic Encyclopedia of Type Strains, Phase IV (KMG-IV): sequencing the most valuable type-strain genomes for metagenomic binning, comparative biology and taxonomic classification.</title>
        <authorList>
            <person name="Goeker M."/>
        </authorList>
    </citation>
    <scope>NUCLEOTIDE SEQUENCE [LARGE SCALE GENOMIC DNA]</scope>
    <source>
        <strain evidence="1 2">DSM 44496</strain>
    </source>
</reference>
<accession>A0A4R6PV24</accession>
<comment type="caution">
    <text evidence="1">The sequence shown here is derived from an EMBL/GenBank/DDBJ whole genome shotgun (WGS) entry which is preliminary data.</text>
</comment>
<organism evidence="1 2">
    <name type="scientific">Nocardia ignorata</name>
    <dbReference type="NCBI Taxonomy" id="145285"/>
    <lineage>
        <taxon>Bacteria</taxon>
        <taxon>Bacillati</taxon>
        <taxon>Actinomycetota</taxon>
        <taxon>Actinomycetes</taxon>
        <taxon>Mycobacteriales</taxon>
        <taxon>Nocardiaceae</taxon>
        <taxon>Nocardia</taxon>
    </lineage>
</organism>